<dbReference type="PANTHER" id="PTHR30629:SF6">
    <property type="entry name" value="PROPHAGE INTEGRASE INTA-RELATED"/>
    <property type="match status" value="1"/>
</dbReference>
<keyword evidence="2" id="KW-0229">DNA integration</keyword>
<dbReference type="RefSeq" id="WP_142509312.1">
    <property type="nucleotide sequence ID" value="NZ_SADV01000010.1"/>
</dbReference>
<dbReference type="Pfam" id="PF14659">
    <property type="entry name" value="Phage_int_SAM_3"/>
    <property type="match status" value="1"/>
</dbReference>
<evidence type="ECO:0000259" key="5">
    <source>
        <dbReference type="PROSITE" id="PS51898"/>
    </source>
</evidence>
<dbReference type="PANTHER" id="PTHR30629">
    <property type="entry name" value="PROPHAGE INTEGRASE"/>
    <property type="match status" value="1"/>
</dbReference>
<comment type="caution">
    <text evidence="6">The sequence shown here is derived from an EMBL/GenBank/DDBJ whole genome shotgun (WGS) entry which is preliminary data.</text>
</comment>
<dbReference type="EMBL" id="SADV01000010">
    <property type="protein sequence ID" value="TQR31707.1"/>
    <property type="molecule type" value="Genomic_DNA"/>
</dbReference>
<reference evidence="6 7" key="1">
    <citation type="submission" date="2018-03" db="EMBL/GenBank/DDBJ databases">
        <title>Aerobic endospore-forming bacteria genome sequencing and assembly.</title>
        <authorList>
            <person name="Cavalcante D.A."/>
            <person name="Driks A."/>
            <person name="Putonti C."/>
            <person name="De-Souza M.T."/>
        </authorList>
    </citation>
    <scope>NUCLEOTIDE SEQUENCE [LARGE SCALE GENOMIC DNA]</scope>
    <source>
        <strain evidence="6 7">SDF0037</strain>
    </source>
</reference>
<dbReference type="GO" id="GO:0003677">
    <property type="term" value="F:DNA binding"/>
    <property type="evidence" value="ECO:0007669"/>
    <property type="project" value="UniProtKB-KW"/>
</dbReference>
<dbReference type="InterPro" id="IPR010998">
    <property type="entry name" value="Integrase_recombinase_N"/>
</dbReference>
<dbReference type="InterPro" id="IPR004107">
    <property type="entry name" value="Integrase_SAM-like_N"/>
</dbReference>
<dbReference type="CDD" id="cd01189">
    <property type="entry name" value="INT_ICEBs1_C_like"/>
    <property type="match status" value="1"/>
</dbReference>
<evidence type="ECO:0000313" key="6">
    <source>
        <dbReference type="EMBL" id="TQR31707.1"/>
    </source>
</evidence>
<dbReference type="InterPro" id="IPR013762">
    <property type="entry name" value="Integrase-like_cat_sf"/>
</dbReference>
<dbReference type="Gene3D" id="1.10.150.130">
    <property type="match status" value="1"/>
</dbReference>
<dbReference type="GO" id="GO:0006310">
    <property type="term" value="P:DNA recombination"/>
    <property type="evidence" value="ECO:0007669"/>
    <property type="project" value="UniProtKB-KW"/>
</dbReference>
<evidence type="ECO:0000256" key="1">
    <source>
        <dbReference type="ARBA" id="ARBA00008857"/>
    </source>
</evidence>
<dbReference type="InterPro" id="IPR002104">
    <property type="entry name" value="Integrase_catalytic"/>
</dbReference>
<dbReference type="Pfam" id="PF00589">
    <property type="entry name" value="Phage_integrase"/>
    <property type="match status" value="1"/>
</dbReference>
<protein>
    <submittedName>
        <fullName evidence="6">Site-specific integrase</fullName>
    </submittedName>
</protein>
<dbReference type="AlphaFoldDB" id="A0A544UGC1"/>
<evidence type="ECO:0000256" key="3">
    <source>
        <dbReference type="ARBA" id="ARBA00023125"/>
    </source>
</evidence>
<dbReference type="GO" id="GO:0015074">
    <property type="term" value="P:DNA integration"/>
    <property type="evidence" value="ECO:0007669"/>
    <property type="project" value="UniProtKB-KW"/>
</dbReference>
<proteinExistence type="inferred from homology"/>
<organism evidence="6 7">
    <name type="scientific">Lysinibacillus sphaericus</name>
    <name type="common">Bacillus sphaericus</name>
    <dbReference type="NCBI Taxonomy" id="1421"/>
    <lineage>
        <taxon>Bacteria</taxon>
        <taxon>Bacillati</taxon>
        <taxon>Bacillota</taxon>
        <taxon>Bacilli</taxon>
        <taxon>Bacillales</taxon>
        <taxon>Bacillaceae</taxon>
        <taxon>Lysinibacillus</taxon>
    </lineage>
</organism>
<dbReference type="Gene3D" id="1.10.443.10">
    <property type="entry name" value="Intergrase catalytic core"/>
    <property type="match status" value="1"/>
</dbReference>
<keyword evidence="4" id="KW-0233">DNA recombination</keyword>
<dbReference type="InterPro" id="IPR050808">
    <property type="entry name" value="Phage_Integrase"/>
</dbReference>
<evidence type="ECO:0000256" key="4">
    <source>
        <dbReference type="ARBA" id="ARBA00023172"/>
    </source>
</evidence>
<dbReference type="PROSITE" id="PS51898">
    <property type="entry name" value="TYR_RECOMBINASE"/>
    <property type="match status" value="1"/>
</dbReference>
<accession>A0A544UGC1</accession>
<keyword evidence="3" id="KW-0238">DNA-binding</keyword>
<comment type="similarity">
    <text evidence="1">Belongs to the 'phage' integrase family.</text>
</comment>
<gene>
    <name evidence="6" type="ORF">C7Y47_13890</name>
</gene>
<evidence type="ECO:0000313" key="7">
    <source>
        <dbReference type="Proteomes" id="UP000317944"/>
    </source>
</evidence>
<dbReference type="InterPro" id="IPR011010">
    <property type="entry name" value="DNA_brk_join_enz"/>
</dbReference>
<feature type="domain" description="Tyr recombinase" evidence="5">
    <location>
        <begin position="177"/>
        <end position="381"/>
    </location>
</feature>
<dbReference type="Proteomes" id="UP000317944">
    <property type="component" value="Unassembled WGS sequence"/>
</dbReference>
<dbReference type="SUPFAM" id="SSF56349">
    <property type="entry name" value="DNA breaking-rejoining enzymes"/>
    <property type="match status" value="1"/>
</dbReference>
<sequence>MKNVSKRYNAIKAYKLKNGAELFRFTVYLGVDPLTGKDKIVTRSKFKTVKHAELAIDKLKYEFTKGISPTNMLKTFKDVFVLWDENYKISGITMSTYSKTEGYFNNHILPFFGEKKLAKITVAMCDQFAIELSKKLKFFHHIINYASDVMETAIRYGNIHVNPFNSAKIPKEAPHTQNDNYIKVTDFKKLLQVLPDLAFKKQCILRLLMFTGMRKGELLALTWSDVNFDDAKLSIEAAYSYSKYNEGNNVGPTKTKVNSIIPLDPITLDILKTWKELQFEELKRLGLHRKPEKEQLLFTNTVNKHLKQNIPNEYLTEALNKANLERITLHGLRHTHVTHLCEAEANFSGIQHRVGHSPTKNPTTIRVYTHVTEYVKLETLQSLLDYYEKFDIK</sequence>
<dbReference type="OrthoDB" id="9803188at2"/>
<evidence type="ECO:0000256" key="2">
    <source>
        <dbReference type="ARBA" id="ARBA00022908"/>
    </source>
</evidence>
<name>A0A544UGC1_LYSSH</name>